<evidence type="ECO:0000313" key="4">
    <source>
        <dbReference type="EMBL" id="RMA57958.1"/>
    </source>
</evidence>
<feature type="transmembrane region" description="Helical" evidence="2">
    <location>
        <begin position="12"/>
        <end position="38"/>
    </location>
</feature>
<keyword evidence="2" id="KW-0812">Transmembrane</keyword>
<reference evidence="4 5" key="1">
    <citation type="submission" date="2018-10" db="EMBL/GenBank/DDBJ databases">
        <title>Genomic Encyclopedia of Archaeal and Bacterial Type Strains, Phase II (KMG-II): from individual species to whole genera.</title>
        <authorList>
            <person name="Goeker M."/>
        </authorList>
    </citation>
    <scope>NUCLEOTIDE SEQUENCE [LARGE SCALE GENOMIC DNA]</scope>
    <source>
        <strain evidence="4 5">DSM 23424</strain>
    </source>
</reference>
<dbReference type="Proteomes" id="UP000271339">
    <property type="component" value="Unassembled WGS sequence"/>
</dbReference>
<dbReference type="PANTHER" id="PTHR30576:SF20">
    <property type="entry name" value="QUINOVOSAMINEPHOSPHOTRANSFERAE-RELATED"/>
    <property type="match status" value="1"/>
</dbReference>
<feature type="domain" description="Bacterial sugar transferase" evidence="3">
    <location>
        <begin position="10"/>
        <end position="194"/>
    </location>
</feature>
<evidence type="ECO:0000259" key="3">
    <source>
        <dbReference type="Pfam" id="PF02397"/>
    </source>
</evidence>
<dbReference type="OrthoDB" id="9808602at2"/>
<keyword evidence="2" id="KW-1133">Transmembrane helix</keyword>
<keyword evidence="5" id="KW-1185">Reference proteome</keyword>
<evidence type="ECO:0000256" key="2">
    <source>
        <dbReference type="SAM" id="Phobius"/>
    </source>
</evidence>
<comment type="similarity">
    <text evidence="1">Belongs to the bacterial sugar transferase family.</text>
</comment>
<dbReference type="GO" id="GO:0016780">
    <property type="term" value="F:phosphotransferase activity, for other substituted phosphate groups"/>
    <property type="evidence" value="ECO:0007669"/>
    <property type="project" value="TreeGrafter"/>
</dbReference>
<protein>
    <submittedName>
        <fullName evidence="4">Lipopolysaccharide/colanic/teichoic acid biosynthesis glycosyltransferase</fullName>
    </submittedName>
</protein>
<proteinExistence type="inferred from homology"/>
<dbReference type="Pfam" id="PF02397">
    <property type="entry name" value="Bac_transf"/>
    <property type="match status" value="1"/>
</dbReference>
<keyword evidence="4" id="KW-0808">Transferase</keyword>
<dbReference type="AlphaFoldDB" id="A0A3L9YJ46"/>
<sequence length="196" mass="22640">MLSSRQHLTKRIFDISISIVLLLFAIIPLILLLVIATLDFRRNGFFVQKRIGRFGKPFSLYKIRTLTGNEHYDIFDITNNETKLGHWMRSTKLDELPQLINVLIGDMSLVGPRPDIEGYADQLTGDDRIILSVRPGLTGPATIKYKNEEQLLSQQEDPNKFNNTVIWPDKVAINKNYIRNWSLQKDIYYLYASVVN</sequence>
<dbReference type="PANTHER" id="PTHR30576">
    <property type="entry name" value="COLANIC BIOSYNTHESIS UDP-GLUCOSE LIPID CARRIER TRANSFERASE"/>
    <property type="match status" value="1"/>
</dbReference>
<comment type="caution">
    <text evidence="4">The sequence shown here is derived from an EMBL/GenBank/DDBJ whole genome shotgun (WGS) entry which is preliminary data.</text>
</comment>
<dbReference type="EMBL" id="REFC01000014">
    <property type="protein sequence ID" value="RMA57958.1"/>
    <property type="molecule type" value="Genomic_DNA"/>
</dbReference>
<evidence type="ECO:0000313" key="5">
    <source>
        <dbReference type="Proteomes" id="UP000271339"/>
    </source>
</evidence>
<organism evidence="4 5">
    <name type="scientific">Ulvibacter antarcticus</name>
    <dbReference type="NCBI Taxonomy" id="442714"/>
    <lineage>
        <taxon>Bacteria</taxon>
        <taxon>Pseudomonadati</taxon>
        <taxon>Bacteroidota</taxon>
        <taxon>Flavobacteriia</taxon>
        <taxon>Flavobacteriales</taxon>
        <taxon>Flavobacteriaceae</taxon>
        <taxon>Ulvibacter</taxon>
    </lineage>
</organism>
<keyword evidence="2" id="KW-0472">Membrane</keyword>
<accession>A0A3L9YJ46</accession>
<evidence type="ECO:0000256" key="1">
    <source>
        <dbReference type="ARBA" id="ARBA00006464"/>
    </source>
</evidence>
<dbReference type="InterPro" id="IPR003362">
    <property type="entry name" value="Bact_transf"/>
</dbReference>
<gene>
    <name evidence="4" type="ORF">BXY75_2765</name>
</gene>
<name>A0A3L9YJ46_9FLAO</name>
<dbReference type="RefSeq" id="WP_121908300.1">
    <property type="nucleotide sequence ID" value="NZ_REFC01000014.1"/>
</dbReference>